<evidence type="ECO:0000313" key="3">
    <source>
        <dbReference type="Proteomes" id="UP000755585"/>
    </source>
</evidence>
<dbReference type="EMBL" id="JAGINT010000002">
    <property type="protein sequence ID" value="MBP2355007.1"/>
    <property type="molecule type" value="Genomic_DNA"/>
</dbReference>
<dbReference type="InterPro" id="IPR006311">
    <property type="entry name" value="TAT_signal"/>
</dbReference>
<name>A0ABS4UTP7_9ACTN</name>
<accession>A0ABS4UTP7</accession>
<evidence type="ECO:0000313" key="2">
    <source>
        <dbReference type="EMBL" id="MBP2355007.1"/>
    </source>
</evidence>
<dbReference type="PANTHER" id="PTHR43649:SF31">
    <property type="entry name" value="SN-GLYCEROL-3-PHOSPHATE-BINDING PERIPLASMIC PROTEIN UGPB"/>
    <property type="match status" value="1"/>
</dbReference>
<sequence length="538" mass="57750">MSYHESRLSRRTLLGGSAGALLALGLDGCASGQQPNGNGSSGARYTPPIYVPFNDVKPDLPGTIDGVAPGFLGFPAPPIKRPGFPLPSTAPATALLQGTAPNVAPDANLAYRLARTQSGNSLDAVVVTATYYLDKFQVTMAGNDLPDFVQMALVPKYPQLLEKYFTDLSDVLGGDGVKEYPALANIPPATWKIPEVKGRLWGIAQPRPPAGSILSTRGDLLRARGIDPNPKINSGPELVALFAELTDRKRNQFAMGQDPTSWLLPLVLQMMGAPNGWHKVDGRFVNQLESAQMKDALNECAKIIAAGYLHPESFSPQTAEWLRAGTISLYHQSFTGWGLWARQEPKWNLGHVDLPKWGGGGRASIFKSVAGYPAFIAIKKQSSDQRLRELLRIADFLASPFGTQEFLDVNYGAPGVTYDMVKGNPEFRDGQSANILAGWSYCGGNAQAALYTPGQDDVTKAQHAYLTAKMPSGVDDASLGLYSETDVAKSASYAKRITDAQRSILTGAAPVSTWDDLVRSWKTAIGDKIADELGRAAG</sequence>
<dbReference type="SUPFAM" id="SSF53850">
    <property type="entry name" value="Periplasmic binding protein-like II"/>
    <property type="match status" value="1"/>
</dbReference>
<proteinExistence type="inferred from homology"/>
<gene>
    <name evidence="2" type="ORF">JOF29_006117</name>
</gene>
<evidence type="ECO:0000256" key="1">
    <source>
        <dbReference type="ARBA" id="ARBA00008520"/>
    </source>
</evidence>
<keyword evidence="3" id="KW-1185">Reference proteome</keyword>
<dbReference type="RefSeq" id="WP_209697733.1">
    <property type="nucleotide sequence ID" value="NZ_BAAAVU010000015.1"/>
</dbReference>
<dbReference type="Proteomes" id="UP000755585">
    <property type="component" value="Unassembled WGS sequence"/>
</dbReference>
<dbReference type="PROSITE" id="PS51318">
    <property type="entry name" value="TAT"/>
    <property type="match status" value="1"/>
</dbReference>
<dbReference type="Gene3D" id="3.40.190.10">
    <property type="entry name" value="Periplasmic binding protein-like II"/>
    <property type="match status" value="1"/>
</dbReference>
<organism evidence="2 3">
    <name type="scientific">Kribbella aluminosa</name>
    <dbReference type="NCBI Taxonomy" id="416017"/>
    <lineage>
        <taxon>Bacteria</taxon>
        <taxon>Bacillati</taxon>
        <taxon>Actinomycetota</taxon>
        <taxon>Actinomycetes</taxon>
        <taxon>Propionibacteriales</taxon>
        <taxon>Kribbellaceae</taxon>
        <taxon>Kribbella</taxon>
    </lineage>
</organism>
<dbReference type="PANTHER" id="PTHR43649">
    <property type="entry name" value="ARABINOSE-BINDING PROTEIN-RELATED"/>
    <property type="match status" value="1"/>
</dbReference>
<comment type="caution">
    <text evidence="2">The sequence shown here is derived from an EMBL/GenBank/DDBJ whole genome shotgun (WGS) entry which is preliminary data.</text>
</comment>
<protein>
    <submittedName>
        <fullName evidence="2">Aldouronate transport system substrate-binding protein</fullName>
    </submittedName>
</protein>
<dbReference type="InterPro" id="IPR050490">
    <property type="entry name" value="Bact_solute-bd_prot1"/>
</dbReference>
<reference evidence="2 3" key="1">
    <citation type="submission" date="2021-03" db="EMBL/GenBank/DDBJ databases">
        <title>Sequencing the genomes of 1000 actinobacteria strains.</title>
        <authorList>
            <person name="Klenk H.-P."/>
        </authorList>
    </citation>
    <scope>NUCLEOTIDE SEQUENCE [LARGE SCALE GENOMIC DNA]</scope>
    <source>
        <strain evidence="2 3">DSM 18824</strain>
    </source>
</reference>
<comment type="similarity">
    <text evidence="1">Belongs to the bacterial solute-binding protein 1 family.</text>
</comment>